<dbReference type="OrthoDB" id="6115129at2"/>
<keyword evidence="1" id="KW-0449">Lipoprotein</keyword>
<accession>A0A562RPZ8</accession>
<sequence>MFRHRQILLLIPVIILFSACMGSGTGVKTSQGSEITRPAWTTAPPRQAGYLFGVGSVETYGNTRAAVQRAHGAARVDLLSQLRVTVGGDIQTSIRAEGDESRFTSIQRIVQQQTSSRVEEIEMTGMEIIETWVNPSETEVWALARMNRAKTESELIFALEDIEDKLLERGTGSGSTLSRIRHIFPSLKELEERRHLIHQLNFLSAGQKISERKNSRQVDALETEIQNLLASLTIRLEPENNDAMQMKGILAQTLTSMGFNIHDDNPDLLISLAITMTPVQRNQLHHVVSQARGQVKNPQGRILYALQESGRSTSSDAAIASNMAVEDMARKLADALAAGLFQNI</sequence>
<dbReference type="AlphaFoldDB" id="A0A562RPZ8"/>
<gene>
    <name evidence="1" type="ORF">LZ24_01985</name>
</gene>
<evidence type="ECO:0000313" key="1">
    <source>
        <dbReference type="EMBL" id="TWI71187.1"/>
    </source>
</evidence>
<reference evidence="1 2" key="1">
    <citation type="submission" date="2019-07" db="EMBL/GenBank/DDBJ databases">
        <title>Genome sequencing of 100 strains of the haloalkaliphilic chemolithoautotrophic sulfur-oxidizing bacterium Thioalkalivibrio.</title>
        <authorList>
            <person name="Muyzer G."/>
        </authorList>
    </citation>
    <scope>NUCLEOTIDE SEQUENCE [LARGE SCALE GENOMIC DNA]</scope>
    <source>
        <strain evidence="1 2">ASO4-4</strain>
    </source>
</reference>
<keyword evidence="2" id="KW-1185">Reference proteome</keyword>
<dbReference type="Gene3D" id="3.10.28.20">
    <property type="entry name" value="Acetamidase/Formamidase-like domains"/>
    <property type="match status" value="1"/>
</dbReference>
<proteinExistence type="predicted"/>
<dbReference type="EMBL" id="VLLC01000014">
    <property type="protein sequence ID" value="TWI71187.1"/>
    <property type="molecule type" value="Genomic_DNA"/>
</dbReference>
<dbReference type="RefSeq" id="WP_144684992.1">
    <property type="nucleotide sequence ID" value="NZ_VLLC01000014.1"/>
</dbReference>
<name>A0A562RPZ8_9BACT</name>
<evidence type="ECO:0000313" key="2">
    <source>
        <dbReference type="Proteomes" id="UP000318307"/>
    </source>
</evidence>
<comment type="caution">
    <text evidence="1">The sequence shown here is derived from an EMBL/GenBank/DDBJ whole genome shotgun (WGS) entry which is preliminary data.</text>
</comment>
<dbReference type="PROSITE" id="PS51257">
    <property type="entry name" value="PROKAR_LIPOPROTEIN"/>
    <property type="match status" value="1"/>
</dbReference>
<protein>
    <submittedName>
        <fullName evidence="1">LPP20 lipoprotein</fullName>
    </submittedName>
</protein>
<organism evidence="1 2">
    <name type="scientific">Desulfobotulus alkaliphilus</name>
    <dbReference type="NCBI Taxonomy" id="622671"/>
    <lineage>
        <taxon>Bacteria</taxon>
        <taxon>Pseudomonadati</taxon>
        <taxon>Thermodesulfobacteriota</taxon>
        <taxon>Desulfobacteria</taxon>
        <taxon>Desulfobacterales</taxon>
        <taxon>Desulfobacteraceae</taxon>
        <taxon>Desulfobotulus</taxon>
    </lineage>
</organism>
<dbReference type="Proteomes" id="UP000318307">
    <property type="component" value="Unassembled WGS sequence"/>
</dbReference>